<evidence type="ECO:0000256" key="3">
    <source>
        <dbReference type="ARBA" id="ARBA00022448"/>
    </source>
</evidence>
<sequence>MRRFILAAAMSTGFALPVLAEPTIETARGPVDLGAVPQKLVVMDVAAIDTLQAMEVPIIGIPGKVNLSYVKTDGLTDVGTLFEPNLETIAGLAPDLIIIGGRSAAKFDDVAQVGKAVDMTIGTDLMKEAEARIATYGALFGKEDKAAEMKAALDAKTAKLQEAAKDKGSLLVVLTNGPKMSAYGKGTRFGWLHDVTGLPEAAPNLKTEGSHGEAISPEFIAEKNPDWLFVLDRGVAVGQESQSAGETLKTPLIEGTNAFKNGHVVYLPASEMYIGGGGYQAMSIMLDAMTEALAK</sequence>
<dbReference type="PATRIC" id="fig|1367847.3.peg.4350"/>
<keyword evidence="4" id="KW-0408">Iron</keyword>
<feature type="chain" id="PRO_5004534936" evidence="6">
    <location>
        <begin position="21"/>
        <end position="295"/>
    </location>
</feature>
<evidence type="ECO:0000256" key="6">
    <source>
        <dbReference type="SAM" id="SignalP"/>
    </source>
</evidence>
<dbReference type="InterPro" id="IPR051313">
    <property type="entry name" value="Bact_iron-sidero_bind"/>
</dbReference>
<keyword evidence="9" id="KW-1185">Reference proteome</keyword>
<name>S5YIS8_PARAH</name>
<keyword evidence="3" id="KW-0813">Transport</keyword>
<evidence type="ECO:0000256" key="2">
    <source>
        <dbReference type="ARBA" id="ARBA00008814"/>
    </source>
</evidence>
<reference evidence="8 9" key="1">
    <citation type="journal article" date="2014" name="BMC Genomics">
        <title>Architecture and functions of a multipartite genome of the methylotrophic bacterium Paracoccus aminophilus JCM 7686, containing primary and secondary chromids.</title>
        <authorList>
            <person name="Dziewit L."/>
            <person name="Czarnecki J."/>
            <person name="Wibberg D."/>
            <person name="Radlinska M."/>
            <person name="Mrozek P."/>
            <person name="Szymczak M."/>
            <person name="Schluter A."/>
            <person name="Puhler A."/>
            <person name="Bartosik D."/>
        </authorList>
    </citation>
    <scope>NUCLEOTIDE SEQUENCE [LARGE SCALE GENOMIC DNA]</scope>
    <source>
        <strain evidence="8">JCM 7686</strain>
        <plasmid evidence="9">Plasmid pAMI6</plasmid>
    </source>
</reference>
<dbReference type="HOGENOM" id="CLU_038034_3_0_5"/>
<evidence type="ECO:0000256" key="5">
    <source>
        <dbReference type="ARBA" id="ARBA00022729"/>
    </source>
</evidence>
<dbReference type="PROSITE" id="PS50983">
    <property type="entry name" value="FE_B12_PBP"/>
    <property type="match status" value="1"/>
</dbReference>
<organism evidence="8 9">
    <name type="scientific">Paracoccus aminophilus JCM 7686</name>
    <dbReference type="NCBI Taxonomy" id="1367847"/>
    <lineage>
        <taxon>Bacteria</taxon>
        <taxon>Pseudomonadati</taxon>
        <taxon>Pseudomonadota</taxon>
        <taxon>Alphaproteobacteria</taxon>
        <taxon>Rhodobacterales</taxon>
        <taxon>Paracoccaceae</taxon>
        <taxon>Paracoccus</taxon>
    </lineage>
</organism>
<dbReference type="SUPFAM" id="SSF53807">
    <property type="entry name" value="Helical backbone' metal receptor"/>
    <property type="match status" value="1"/>
</dbReference>
<evidence type="ECO:0000256" key="4">
    <source>
        <dbReference type="ARBA" id="ARBA00022496"/>
    </source>
</evidence>
<evidence type="ECO:0000313" key="8">
    <source>
        <dbReference type="EMBL" id="AGT11378.1"/>
    </source>
</evidence>
<dbReference type="Proteomes" id="UP000015480">
    <property type="component" value="Plasmid pAMI6"/>
</dbReference>
<dbReference type="EMBL" id="CP006654">
    <property type="protein sequence ID" value="AGT11378.1"/>
    <property type="molecule type" value="Genomic_DNA"/>
</dbReference>
<keyword evidence="4" id="KW-0410">Iron transport</keyword>
<dbReference type="GO" id="GO:0030288">
    <property type="term" value="C:outer membrane-bounded periplasmic space"/>
    <property type="evidence" value="ECO:0007669"/>
    <property type="project" value="TreeGrafter"/>
</dbReference>
<dbReference type="RefSeq" id="WP_020953149.1">
    <property type="nucleotide sequence ID" value="NC_022044.1"/>
</dbReference>
<gene>
    <name evidence="8" type="ORF">JCM7686_pAMI6p048</name>
</gene>
<dbReference type="InterPro" id="IPR033870">
    <property type="entry name" value="FatB"/>
</dbReference>
<dbReference type="AlphaFoldDB" id="S5YIS8"/>
<comment type="similarity">
    <text evidence="2">Belongs to the bacterial solute-binding protein 8 family.</text>
</comment>
<dbReference type="Pfam" id="PF01497">
    <property type="entry name" value="Peripla_BP_2"/>
    <property type="match status" value="1"/>
</dbReference>
<dbReference type="OrthoDB" id="63946at2"/>
<dbReference type="KEGG" id="pami:JCM7686_pAMI6p048"/>
<dbReference type="PANTHER" id="PTHR30532">
    <property type="entry name" value="IRON III DICITRATE-BINDING PERIPLASMIC PROTEIN"/>
    <property type="match status" value="1"/>
</dbReference>
<accession>S5YIS8</accession>
<comment type="subcellular location">
    <subcellularLocation>
        <location evidence="1">Cell envelope</location>
    </subcellularLocation>
</comment>
<geneLocation type="plasmid" evidence="8 9">
    <name>pAMI6</name>
</geneLocation>
<dbReference type="InterPro" id="IPR002491">
    <property type="entry name" value="ABC_transptr_periplasmic_BD"/>
</dbReference>
<keyword evidence="5 6" id="KW-0732">Signal</keyword>
<keyword evidence="4" id="KW-0406">Ion transport</keyword>
<feature type="signal peptide" evidence="6">
    <location>
        <begin position="1"/>
        <end position="20"/>
    </location>
</feature>
<protein>
    <submittedName>
        <fullName evidence="8">ABC Fe+3 siderophore transporter, periplasmic substrate-binding protein</fullName>
    </submittedName>
</protein>
<evidence type="ECO:0000259" key="7">
    <source>
        <dbReference type="PROSITE" id="PS50983"/>
    </source>
</evidence>
<proteinExistence type="inferred from homology"/>
<dbReference type="GO" id="GO:1901678">
    <property type="term" value="P:iron coordination entity transport"/>
    <property type="evidence" value="ECO:0007669"/>
    <property type="project" value="UniProtKB-ARBA"/>
</dbReference>
<feature type="domain" description="Fe/B12 periplasmic-binding" evidence="7">
    <location>
        <begin position="39"/>
        <end position="295"/>
    </location>
</feature>
<dbReference type="PANTHER" id="PTHR30532:SF28">
    <property type="entry name" value="PETROBACTIN-BINDING PROTEIN YCLQ"/>
    <property type="match status" value="1"/>
</dbReference>
<evidence type="ECO:0000256" key="1">
    <source>
        <dbReference type="ARBA" id="ARBA00004196"/>
    </source>
</evidence>
<dbReference type="CDD" id="cd01140">
    <property type="entry name" value="FatB"/>
    <property type="match status" value="1"/>
</dbReference>
<evidence type="ECO:0000313" key="9">
    <source>
        <dbReference type="Proteomes" id="UP000015480"/>
    </source>
</evidence>
<keyword evidence="8" id="KW-0614">Plasmid</keyword>
<dbReference type="Gene3D" id="3.40.50.1980">
    <property type="entry name" value="Nitrogenase molybdenum iron protein domain"/>
    <property type="match status" value="2"/>
</dbReference>